<dbReference type="Gene3D" id="3.40.630.30">
    <property type="match status" value="1"/>
</dbReference>
<name>A0ABX6JWR2_9MICO</name>
<dbReference type="InterPro" id="IPR045057">
    <property type="entry name" value="Gcn5-rel_NAT"/>
</dbReference>
<dbReference type="Pfam" id="PF14542">
    <property type="entry name" value="Acetyltransf_CG"/>
    <property type="match status" value="1"/>
</dbReference>
<dbReference type="EMBL" id="CP049933">
    <property type="protein sequence ID" value="QIM18744.1"/>
    <property type="molecule type" value="Genomic_DNA"/>
</dbReference>
<evidence type="ECO:0000259" key="1">
    <source>
        <dbReference type="PROSITE" id="PS51729"/>
    </source>
</evidence>
<dbReference type="InterPro" id="IPR031165">
    <property type="entry name" value="GNAT_YJDJ"/>
</dbReference>
<dbReference type="InterPro" id="IPR016181">
    <property type="entry name" value="Acyl_CoA_acyltransferase"/>
</dbReference>
<dbReference type="RefSeq" id="WP_166330636.1">
    <property type="nucleotide sequence ID" value="NZ_CP049933.1"/>
</dbReference>
<dbReference type="SUPFAM" id="SSF55729">
    <property type="entry name" value="Acyl-CoA N-acyltransferases (Nat)"/>
    <property type="match status" value="1"/>
</dbReference>
<evidence type="ECO:0000313" key="3">
    <source>
        <dbReference type="Proteomes" id="UP000503441"/>
    </source>
</evidence>
<dbReference type="PANTHER" id="PTHR31435">
    <property type="entry name" value="PROTEIN NATD1"/>
    <property type="match status" value="1"/>
</dbReference>
<keyword evidence="3" id="KW-1185">Reference proteome</keyword>
<dbReference type="PROSITE" id="PS51729">
    <property type="entry name" value="GNAT_YJDJ"/>
    <property type="match status" value="1"/>
</dbReference>
<accession>A0ABX6JWR2</accession>
<reference evidence="2 3" key="1">
    <citation type="submission" date="2020-03" db="EMBL/GenBank/DDBJ databases">
        <title>Leucobacter sp. nov., isolated from beetles.</title>
        <authorList>
            <person name="Hyun D.-W."/>
            <person name="Bae J.-W."/>
        </authorList>
    </citation>
    <scope>NUCLEOTIDE SEQUENCE [LARGE SCALE GENOMIC DNA]</scope>
    <source>
        <strain evidence="2 3">HDW9A</strain>
    </source>
</reference>
<proteinExistence type="predicted"/>
<gene>
    <name evidence="2" type="ORF">G7066_09225</name>
</gene>
<sequence>MATYANETEAAADGFRVIHEPERHRFALYGPEKQLFGEAHYSLFSDDVIDFDHTLVVPELRGTGLSGILAQRALTDDIIGERKITASCSYIQVYLRRHPELLAR</sequence>
<dbReference type="Proteomes" id="UP000503441">
    <property type="component" value="Chromosome"/>
</dbReference>
<organism evidence="2 3">
    <name type="scientific">Leucobacter coleopterorum</name>
    <dbReference type="NCBI Taxonomy" id="2714933"/>
    <lineage>
        <taxon>Bacteria</taxon>
        <taxon>Bacillati</taxon>
        <taxon>Actinomycetota</taxon>
        <taxon>Actinomycetes</taxon>
        <taxon>Micrococcales</taxon>
        <taxon>Microbacteriaceae</taxon>
        <taxon>Leucobacter</taxon>
    </lineage>
</organism>
<feature type="domain" description="N-acetyltransferase" evidence="1">
    <location>
        <begin position="18"/>
        <end position="104"/>
    </location>
</feature>
<evidence type="ECO:0000313" key="2">
    <source>
        <dbReference type="EMBL" id="QIM18744.1"/>
    </source>
</evidence>
<protein>
    <submittedName>
        <fullName evidence="2">N-acetyltransferase</fullName>
    </submittedName>
</protein>
<dbReference type="PANTHER" id="PTHR31435:SF9">
    <property type="entry name" value="PROTEIN NATD1"/>
    <property type="match status" value="1"/>
</dbReference>